<name>A0ABQ5U770_9PROT</name>
<proteinExistence type="predicted"/>
<dbReference type="PANTHER" id="PTHR36513:SF1">
    <property type="entry name" value="TRANSMEMBRANE PROTEIN"/>
    <property type="match status" value="1"/>
</dbReference>
<dbReference type="PANTHER" id="PTHR36513">
    <property type="entry name" value="ABC TRANSMEMBRANE TYPE-1 DOMAIN-CONTAINING PROTEIN"/>
    <property type="match status" value="1"/>
</dbReference>
<sequence length="340" mass="37686">MTSICFGTNRKPNRKNKPDDFGRNFSEDGLASLRFGTADVTGAGFDQITVSLAQEILRKDAGRKQKDGKGSKLGSLEIFGKVRDSMALEGTDTIVFIHGYNVSFHEALSAAARLKHEFRDAAGGRGVNVVLFSWPSDGSMMPFIAYANDRQDAAASGPAFARSFLKLGDYLRGSTPDEACDQKLHLVAHSMGNYVLRHALQEILRQAPGRPPRLFDQIFLMAADEDDDAFEKEHKLKFLPRIAKRVNVYFNNEDRAMAISDKTKGNPDRLGDDGPRIPRSIPGKVTLVDCTDVVSGLVEHSYYLESQRVMMDMKSALLGTPSNLIDGRSYDPETNRYRLT</sequence>
<evidence type="ECO:0000313" key="3">
    <source>
        <dbReference type="Proteomes" id="UP001161409"/>
    </source>
</evidence>
<dbReference type="InterPro" id="IPR029058">
    <property type="entry name" value="AB_hydrolase_fold"/>
</dbReference>
<accession>A0ABQ5U770</accession>
<feature type="region of interest" description="Disordered" evidence="1">
    <location>
        <begin position="1"/>
        <end position="22"/>
    </location>
</feature>
<reference evidence="2" key="1">
    <citation type="journal article" date="2014" name="Int. J. Syst. Evol. Microbiol.">
        <title>Complete genome of a new Firmicutes species belonging to the dominant human colonic microbiota ('Ruminococcus bicirculans') reveals two chromosomes and a selective capacity to utilize plant glucans.</title>
        <authorList>
            <consortium name="NISC Comparative Sequencing Program"/>
            <person name="Wegmann U."/>
            <person name="Louis P."/>
            <person name="Goesmann A."/>
            <person name="Henrissat B."/>
            <person name="Duncan S.H."/>
            <person name="Flint H.J."/>
        </authorList>
    </citation>
    <scope>NUCLEOTIDE SEQUENCE</scope>
    <source>
        <strain evidence="2">NBRC 103408</strain>
    </source>
</reference>
<dbReference type="RefSeq" id="WP_169561595.1">
    <property type="nucleotide sequence ID" value="NZ_BSNF01000008.1"/>
</dbReference>
<evidence type="ECO:0000313" key="2">
    <source>
        <dbReference type="EMBL" id="GLQ07528.1"/>
    </source>
</evidence>
<evidence type="ECO:0008006" key="4">
    <source>
        <dbReference type="Google" id="ProtNLM"/>
    </source>
</evidence>
<dbReference type="EMBL" id="BSNF01000008">
    <property type="protein sequence ID" value="GLQ07528.1"/>
    <property type="molecule type" value="Genomic_DNA"/>
</dbReference>
<dbReference type="Proteomes" id="UP001161409">
    <property type="component" value="Unassembled WGS sequence"/>
</dbReference>
<keyword evidence="3" id="KW-1185">Reference proteome</keyword>
<dbReference type="InterPro" id="IPR010297">
    <property type="entry name" value="DUF900_hydrolase"/>
</dbReference>
<gene>
    <name evidence="2" type="ORF">GCM10007924_27490</name>
</gene>
<protein>
    <recommendedName>
        <fullName evidence="4">Alpha/beta hydrolase</fullName>
    </recommendedName>
</protein>
<organism evidence="2 3">
    <name type="scientific">Sneathiella chinensis</name>
    <dbReference type="NCBI Taxonomy" id="349750"/>
    <lineage>
        <taxon>Bacteria</taxon>
        <taxon>Pseudomonadati</taxon>
        <taxon>Pseudomonadota</taxon>
        <taxon>Alphaproteobacteria</taxon>
        <taxon>Sneathiellales</taxon>
        <taxon>Sneathiellaceae</taxon>
        <taxon>Sneathiella</taxon>
    </lineage>
</organism>
<comment type="caution">
    <text evidence="2">The sequence shown here is derived from an EMBL/GenBank/DDBJ whole genome shotgun (WGS) entry which is preliminary data.</text>
</comment>
<dbReference type="Gene3D" id="3.40.50.1820">
    <property type="entry name" value="alpha/beta hydrolase"/>
    <property type="match status" value="1"/>
</dbReference>
<dbReference type="SUPFAM" id="SSF53474">
    <property type="entry name" value="alpha/beta-Hydrolases"/>
    <property type="match status" value="1"/>
</dbReference>
<dbReference type="Pfam" id="PF05990">
    <property type="entry name" value="DUF900"/>
    <property type="match status" value="1"/>
</dbReference>
<evidence type="ECO:0000256" key="1">
    <source>
        <dbReference type="SAM" id="MobiDB-lite"/>
    </source>
</evidence>
<reference evidence="2" key="2">
    <citation type="submission" date="2023-01" db="EMBL/GenBank/DDBJ databases">
        <title>Draft genome sequence of Sneathiella chinensis strain NBRC 103408.</title>
        <authorList>
            <person name="Sun Q."/>
            <person name="Mori K."/>
        </authorList>
    </citation>
    <scope>NUCLEOTIDE SEQUENCE</scope>
    <source>
        <strain evidence="2">NBRC 103408</strain>
    </source>
</reference>